<reference evidence="1" key="1">
    <citation type="journal article" date="2015" name="Nature">
        <title>Complex archaea that bridge the gap between prokaryotes and eukaryotes.</title>
        <authorList>
            <person name="Spang A."/>
            <person name="Saw J.H."/>
            <person name="Jorgensen S.L."/>
            <person name="Zaremba-Niedzwiedzka K."/>
            <person name="Martijn J."/>
            <person name="Lind A.E."/>
            <person name="van Eijk R."/>
            <person name="Schleper C."/>
            <person name="Guy L."/>
            <person name="Ettema T.J."/>
        </authorList>
    </citation>
    <scope>NUCLEOTIDE SEQUENCE</scope>
</reference>
<accession>A0A0F9AU58</accession>
<comment type="caution">
    <text evidence="1">The sequence shown here is derived from an EMBL/GenBank/DDBJ whole genome shotgun (WGS) entry which is preliminary data.</text>
</comment>
<organism evidence="1">
    <name type="scientific">marine sediment metagenome</name>
    <dbReference type="NCBI Taxonomy" id="412755"/>
    <lineage>
        <taxon>unclassified sequences</taxon>
        <taxon>metagenomes</taxon>
        <taxon>ecological metagenomes</taxon>
    </lineage>
</organism>
<name>A0A0F9AU58_9ZZZZ</name>
<sequence>NIGIQTTGGGNLDIIATLAQFNATPITTTGKITGGEVEINGNFNHDGSNIGFFGTAPTSQSTGWAVTNEVSDKVYDANSTSIDELADVLGTLIEELKTKGLLGA</sequence>
<protein>
    <submittedName>
        <fullName evidence="1">Uncharacterized protein</fullName>
    </submittedName>
</protein>
<dbReference type="AlphaFoldDB" id="A0A0F9AU58"/>
<gene>
    <name evidence="1" type="ORF">LCGC14_2808210</name>
</gene>
<dbReference type="EMBL" id="LAZR01052890">
    <property type="protein sequence ID" value="KKK81954.1"/>
    <property type="molecule type" value="Genomic_DNA"/>
</dbReference>
<proteinExistence type="predicted"/>
<feature type="non-terminal residue" evidence="1">
    <location>
        <position position="1"/>
    </location>
</feature>
<evidence type="ECO:0000313" key="1">
    <source>
        <dbReference type="EMBL" id="KKK81954.1"/>
    </source>
</evidence>